<dbReference type="Pfam" id="PF14092">
    <property type="entry name" value="DUF4270"/>
    <property type="match status" value="1"/>
</dbReference>
<sequence>MRKITVFNPSLMNLNQKPIKILPKMISISSKNCIWNWPAIKWVGILSLFLSSCDLPKEIGSDLFSVEVGLNYTDSLSIQSSTVLIDSIYTNQTNTFQIGSYQNPILGTVSASAFTQIANVDTLKSKETSILDSLKMQLVYASYVGDTTKMQTISVYRLKDSVSRFVDYFNHSSVGYDPTPIGTHSFYPRPVKAKTANGDSLKFDTLRFKMNPAFGRELLSKYTDKTIAAGGPGFREFFKGMHFRTTSDARAALIGINPIYSVMTLHYHNPNDTLKYAVNYYFSLSTALVSEVHGRFNQINITRAGALANLKKPGDRVPATQTNMLTYVQSGTGLATKIEIPYLLNLKGKGNVAINKAELVIPAADSYELDKVLGSLSLVETDASNRTLRNSYGLRYLLTEGGTGAQTSTFNFSNKTYSFNITTAIQNIISNNRKNFAILVTSPLTTNSSGFSRIIGENVRYVPLDASKIKLKVYYTYVAK</sequence>
<evidence type="ECO:0000313" key="2">
    <source>
        <dbReference type="Proteomes" id="UP000289455"/>
    </source>
</evidence>
<dbReference type="InterPro" id="IPR025366">
    <property type="entry name" value="DUF4270"/>
</dbReference>
<accession>A0A4Q1BXS1</accession>
<evidence type="ECO:0000313" key="1">
    <source>
        <dbReference type="EMBL" id="RXK47147.1"/>
    </source>
</evidence>
<dbReference type="Proteomes" id="UP000289455">
    <property type="component" value="Unassembled WGS sequence"/>
</dbReference>
<dbReference type="AlphaFoldDB" id="A0A4Q1BXS1"/>
<gene>
    <name evidence="1" type="ORF">ESB04_11145</name>
</gene>
<organism evidence="1 2">
    <name type="scientific">Aquirufa rosea</name>
    <dbReference type="NCBI Taxonomy" id="2509241"/>
    <lineage>
        <taxon>Bacteria</taxon>
        <taxon>Pseudomonadati</taxon>
        <taxon>Bacteroidota</taxon>
        <taxon>Cytophagia</taxon>
        <taxon>Cytophagales</taxon>
        <taxon>Flectobacillaceae</taxon>
        <taxon>Aquirufa</taxon>
    </lineage>
</organism>
<proteinExistence type="predicted"/>
<name>A0A4Q1BXS1_9BACT</name>
<dbReference type="EMBL" id="SDHY01000007">
    <property type="protein sequence ID" value="RXK47147.1"/>
    <property type="molecule type" value="Genomic_DNA"/>
</dbReference>
<comment type="caution">
    <text evidence="1">The sequence shown here is derived from an EMBL/GenBank/DDBJ whole genome shotgun (WGS) entry which is preliminary data.</text>
</comment>
<keyword evidence="2" id="KW-1185">Reference proteome</keyword>
<dbReference type="OrthoDB" id="1092930at2"/>
<protein>
    <submittedName>
        <fullName evidence="1">DUF4270 family protein</fullName>
    </submittedName>
</protein>
<reference evidence="1 2" key="1">
    <citation type="submission" date="2019-01" db="EMBL/GenBank/DDBJ databases">
        <title>Cytophagaceae bacterium strain CAR-16.</title>
        <authorList>
            <person name="Chen W.-M."/>
        </authorList>
    </citation>
    <scope>NUCLEOTIDE SEQUENCE [LARGE SCALE GENOMIC DNA]</scope>
    <source>
        <strain evidence="1 2">CAR-16</strain>
    </source>
</reference>